<dbReference type="PROSITE" id="PS51873">
    <property type="entry name" value="TRIAD"/>
    <property type="match status" value="1"/>
</dbReference>
<protein>
    <recommendedName>
        <fullName evidence="2">RBR-type E3 ubiquitin transferase</fullName>
        <ecNumber evidence="2">2.3.2.31</ecNumber>
    </recommendedName>
</protein>
<comment type="caution">
    <text evidence="11">The sequence shown here is derived from an EMBL/GenBank/DDBJ whole genome shotgun (WGS) entry which is preliminary data.</text>
</comment>
<evidence type="ECO:0000256" key="9">
    <source>
        <dbReference type="SAM" id="MobiDB-lite"/>
    </source>
</evidence>
<dbReference type="GO" id="GO:0016567">
    <property type="term" value="P:protein ubiquitination"/>
    <property type="evidence" value="ECO:0007669"/>
    <property type="project" value="InterPro"/>
</dbReference>
<sequence>MPEEQEEPHLDLRGGKSSSNNNNTASGGFLSRFFRPHQSHHSTHRPHRHPQDESSPPPHHSHHRTKVKDLDPSPNPNPDTDTDHVYDIPPKPTKSSPPNRQHHHLRNPFFRPRPPKPKQKKSDGSGSGKRSLSARPDSQVATAKQSQKKKHTKTRLTVDIKPLLDSNPSFLKLSFQFRPSSSSSYGLSASRIERFIREELKGRDGAAVVKLFDASGRALLPGDQVSGTKSSTKSTTIWYRLSDSAVGDGDKWQFSSCIKPDGRDKLNAMIENGATVGEVRKAIAGFLGVKEEKRVRLYADDGIFHGFLQGEGWVLGEIGKRWLNRYLAVHIRSKEGGWVEVRLKGWGNEQAGRRYVIHPGSGEGKWSVRDLKVNLVTGGLVNVCEGRKRSGLSRKGLVSGRSEGVKIRLDGQRVGDSAGVMWGRSYEFEFGMVEDAEVFAREENWLLKRTENCDICVEEKRVTEIPVRITSGCKGHKLPLCKDCLGQWLVTTTEAGNWRKLKCPDTECAALLQHHDVKRYASKEMFERYDKWLLRDALQDLKGFVQCVTVGCEYGHVVSDQQECPTFHCKKCKGSHCIKHNVSHPEETCKQYRKKQKDRQAQEEASEREVAGMTKDCPKCGRRVNKTAGCNHITCHCGHEWCYVCTASYFHAQGTGLLLCRHNEGCTEGPLPGAELFNEDGTLRDPVGQRFPPRPFFHRPVLPPDIPGVARGMPGAEWLFPHLQRQNRRAAAAVDREEPLPPGPGPGARDPPMMTGANPGLVRPDPPPWVPGIGGPRPRIRGTGTEAGRRARRLQVYSIILIIATEYWSEALKMDGITDSTDGG</sequence>
<dbReference type="SMART" id="SM00647">
    <property type="entry name" value="IBR"/>
    <property type="match status" value="2"/>
</dbReference>
<evidence type="ECO:0000256" key="1">
    <source>
        <dbReference type="ARBA" id="ARBA00001798"/>
    </source>
</evidence>
<dbReference type="CDD" id="cd20336">
    <property type="entry name" value="Rcat_RBR"/>
    <property type="match status" value="1"/>
</dbReference>
<feature type="compositionally biased region" description="Low complexity" evidence="9">
    <location>
        <begin position="15"/>
        <end position="28"/>
    </location>
</feature>
<dbReference type="EC" id="2.3.2.31" evidence="2"/>
<evidence type="ECO:0000256" key="7">
    <source>
        <dbReference type="ARBA" id="ARBA00022786"/>
    </source>
</evidence>
<feature type="domain" description="RING-type" evidence="10">
    <location>
        <begin position="449"/>
        <end position="666"/>
    </location>
</feature>
<dbReference type="Gene3D" id="3.30.40.10">
    <property type="entry name" value="Zinc/RING finger domain, C3HC4 (zinc finger)"/>
    <property type="match status" value="1"/>
</dbReference>
<dbReference type="GO" id="GO:0061630">
    <property type="term" value="F:ubiquitin protein ligase activity"/>
    <property type="evidence" value="ECO:0007669"/>
    <property type="project" value="UniProtKB-EC"/>
</dbReference>
<dbReference type="SUPFAM" id="SSF57850">
    <property type="entry name" value="RING/U-box"/>
    <property type="match status" value="2"/>
</dbReference>
<accession>A0AA40B7I9</accession>
<evidence type="ECO:0000256" key="3">
    <source>
        <dbReference type="ARBA" id="ARBA00022679"/>
    </source>
</evidence>
<dbReference type="InterPro" id="IPR031127">
    <property type="entry name" value="E3_UB_ligase_RBR"/>
</dbReference>
<dbReference type="Proteomes" id="UP001172159">
    <property type="component" value="Unassembled WGS sequence"/>
</dbReference>
<keyword evidence="6" id="KW-0863">Zinc-finger</keyword>
<keyword evidence="5" id="KW-0677">Repeat</keyword>
<feature type="region of interest" description="Disordered" evidence="9">
    <location>
        <begin position="732"/>
        <end position="787"/>
    </location>
</feature>
<evidence type="ECO:0000256" key="4">
    <source>
        <dbReference type="ARBA" id="ARBA00022723"/>
    </source>
</evidence>
<proteinExistence type="predicted"/>
<name>A0AA40B7I9_9PEZI</name>
<feature type="compositionally biased region" description="Basic residues" evidence="9">
    <location>
        <begin position="34"/>
        <end position="48"/>
    </location>
</feature>
<dbReference type="Pfam" id="PF26200">
    <property type="entry name" value="Rcat_RNF216"/>
    <property type="match status" value="1"/>
</dbReference>
<evidence type="ECO:0000256" key="5">
    <source>
        <dbReference type="ARBA" id="ARBA00022737"/>
    </source>
</evidence>
<keyword evidence="7" id="KW-0833">Ubl conjugation pathway</keyword>
<keyword evidence="8" id="KW-0862">Zinc</keyword>
<evidence type="ECO:0000256" key="8">
    <source>
        <dbReference type="ARBA" id="ARBA00022833"/>
    </source>
</evidence>
<dbReference type="CDD" id="cd20335">
    <property type="entry name" value="BRcat_RBR"/>
    <property type="match status" value="1"/>
</dbReference>
<dbReference type="InterPro" id="IPR013083">
    <property type="entry name" value="Znf_RING/FYVE/PHD"/>
</dbReference>
<comment type="catalytic activity">
    <reaction evidence="1">
        <text>[E2 ubiquitin-conjugating enzyme]-S-ubiquitinyl-L-cysteine + [acceptor protein]-L-lysine = [E2 ubiquitin-conjugating enzyme]-L-cysteine + [acceptor protein]-N(6)-ubiquitinyl-L-lysine.</text>
        <dbReference type="EC" id="2.3.2.31"/>
    </reaction>
</comment>
<dbReference type="EMBL" id="JAUKTV010000009">
    <property type="protein sequence ID" value="KAK0729114.1"/>
    <property type="molecule type" value="Genomic_DNA"/>
</dbReference>
<keyword evidence="12" id="KW-1185">Reference proteome</keyword>
<dbReference type="GO" id="GO:0008270">
    <property type="term" value="F:zinc ion binding"/>
    <property type="evidence" value="ECO:0007669"/>
    <property type="project" value="UniProtKB-KW"/>
</dbReference>
<keyword evidence="4" id="KW-0479">Metal-binding</keyword>
<evidence type="ECO:0000256" key="6">
    <source>
        <dbReference type="ARBA" id="ARBA00022771"/>
    </source>
</evidence>
<dbReference type="AlphaFoldDB" id="A0AA40B7I9"/>
<dbReference type="Gene3D" id="1.20.120.1750">
    <property type="match status" value="1"/>
</dbReference>
<dbReference type="PANTHER" id="PTHR11685">
    <property type="entry name" value="RBR FAMILY RING FINGER AND IBR DOMAIN-CONTAINING"/>
    <property type="match status" value="1"/>
</dbReference>
<dbReference type="InterPro" id="IPR044066">
    <property type="entry name" value="TRIAD_supradom"/>
</dbReference>
<evidence type="ECO:0000313" key="11">
    <source>
        <dbReference type="EMBL" id="KAK0729114.1"/>
    </source>
</evidence>
<keyword evidence="3" id="KW-0808">Transferase</keyword>
<evidence type="ECO:0000259" key="10">
    <source>
        <dbReference type="PROSITE" id="PS51873"/>
    </source>
</evidence>
<dbReference type="InterPro" id="IPR002867">
    <property type="entry name" value="IBR_dom"/>
</dbReference>
<evidence type="ECO:0000256" key="2">
    <source>
        <dbReference type="ARBA" id="ARBA00012251"/>
    </source>
</evidence>
<feature type="region of interest" description="Disordered" evidence="9">
    <location>
        <begin position="1"/>
        <end position="155"/>
    </location>
</feature>
<dbReference type="Pfam" id="PF01485">
    <property type="entry name" value="IBR"/>
    <property type="match status" value="1"/>
</dbReference>
<evidence type="ECO:0000313" key="12">
    <source>
        <dbReference type="Proteomes" id="UP001172159"/>
    </source>
</evidence>
<organism evidence="11 12">
    <name type="scientific">Apiosordaria backusii</name>
    <dbReference type="NCBI Taxonomy" id="314023"/>
    <lineage>
        <taxon>Eukaryota</taxon>
        <taxon>Fungi</taxon>
        <taxon>Dikarya</taxon>
        <taxon>Ascomycota</taxon>
        <taxon>Pezizomycotina</taxon>
        <taxon>Sordariomycetes</taxon>
        <taxon>Sordariomycetidae</taxon>
        <taxon>Sordariales</taxon>
        <taxon>Lasiosphaeriaceae</taxon>
        <taxon>Apiosordaria</taxon>
    </lineage>
</organism>
<reference evidence="11" key="1">
    <citation type="submission" date="2023-06" db="EMBL/GenBank/DDBJ databases">
        <title>Genome-scale phylogeny and comparative genomics of the fungal order Sordariales.</title>
        <authorList>
            <consortium name="Lawrence Berkeley National Laboratory"/>
            <person name="Hensen N."/>
            <person name="Bonometti L."/>
            <person name="Westerberg I."/>
            <person name="Brannstrom I.O."/>
            <person name="Guillou S."/>
            <person name="Cros-Aarteil S."/>
            <person name="Calhoun S."/>
            <person name="Haridas S."/>
            <person name="Kuo A."/>
            <person name="Mondo S."/>
            <person name="Pangilinan J."/>
            <person name="Riley R."/>
            <person name="Labutti K."/>
            <person name="Andreopoulos B."/>
            <person name="Lipzen A."/>
            <person name="Chen C."/>
            <person name="Yanf M."/>
            <person name="Daum C."/>
            <person name="Ng V."/>
            <person name="Clum A."/>
            <person name="Steindorff A."/>
            <person name="Ohm R."/>
            <person name="Martin F."/>
            <person name="Silar P."/>
            <person name="Natvig D."/>
            <person name="Lalanne C."/>
            <person name="Gautier V."/>
            <person name="Ament-Velasquez S.L."/>
            <person name="Kruys A."/>
            <person name="Hutchinson M.I."/>
            <person name="Powell A.J."/>
            <person name="Barry K."/>
            <person name="Miller A.N."/>
            <person name="Grigoriev I.V."/>
            <person name="Debuchy R."/>
            <person name="Gladieux P."/>
            <person name="Thoren M.H."/>
            <person name="Johannesson H."/>
        </authorList>
    </citation>
    <scope>NUCLEOTIDE SEQUENCE</scope>
    <source>
        <strain evidence="11">CBS 540.89</strain>
    </source>
</reference>
<gene>
    <name evidence="11" type="ORF">B0T21DRAFT_413216</name>
</gene>